<keyword evidence="3" id="KW-1185">Reference proteome</keyword>
<accession>A0A1G8Y387</accession>
<protein>
    <submittedName>
        <fullName evidence="2">Uncharacterized protein</fullName>
    </submittedName>
</protein>
<sequence>MDFELSFKNKQVRAWFIVVVPIAILAVILLLVLPRELHFIPTFLSIIANLIYVVWLMIDIKRKGTSEE</sequence>
<reference evidence="2 3" key="1">
    <citation type="submission" date="2016-10" db="EMBL/GenBank/DDBJ databases">
        <authorList>
            <person name="de Groot N.N."/>
        </authorList>
    </citation>
    <scope>NUCLEOTIDE SEQUENCE [LARGE SCALE GENOMIC DNA]</scope>
    <source>
        <strain evidence="2 3">CGMCC 1.6502</strain>
    </source>
</reference>
<evidence type="ECO:0000256" key="1">
    <source>
        <dbReference type="SAM" id="Phobius"/>
    </source>
</evidence>
<dbReference type="EMBL" id="FNFL01000002">
    <property type="protein sequence ID" value="SDJ97266.1"/>
    <property type="molecule type" value="Genomic_DNA"/>
</dbReference>
<feature type="transmembrane region" description="Helical" evidence="1">
    <location>
        <begin position="39"/>
        <end position="58"/>
    </location>
</feature>
<gene>
    <name evidence="2" type="ORF">SAMN05216243_1381</name>
</gene>
<dbReference type="AlphaFoldDB" id="A0A1G8Y387"/>
<proteinExistence type="predicted"/>
<feature type="transmembrane region" description="Helical" evidence="1">
    <location>
        <begin position="12"/>
        <end position="33"/>
    </location>
</feature>
<dbReference type="Proteomes" id="UP000198694">
    <property type="component" value="Unassembled WGS sequence"/>
</dbReference>
<name>A0A1G8Y387_9BACI</name>
<dbReference type="RefSeq" id="WP_093212441.1">
    <property type="nucleotide sequence ID" value="NZ_FNFL01000002.1"/>
</dbReference>
<evidence type="ECO:0000313" key="3">
    <source>
        <dbReference type="Proteomes" id="UP000198694"/>
    </source>
</evidence>
<evidence type="ECO:0000313" key="2">
    <source>
        <dbReference type="EMBL" id="SDJ97266.1"/>
    </source>
</evidence>
<keyword evidence="1" id="KW-1133">Transmembrane helix</keyword>
<dbReference type="OrthoDB" id="2440524at2"/>
<keyword evidence="1" id="KW-0812">Transmembrane</keyword>
<organism evidence="2 3">
    <name type="scientific">Sediminibacillus albus</name>
    <dbReference type="NCBI Taxonomy" id="407036"/>
    <lineage>
        <taxon>Bacteria</taxon>
        <taxon>Bacillati</taxon>
        <taxon>Bacillota</taxon>
        <taxon>Bacilli</taxon>
        <taxon>Bacillales</taxon>
        <taxon>Bacillaceae</taxon>
        <taxon>Sediminibacillus</taxon>
    </lineage>
</organism>
<keyword evidence="1" id="KW-0472">Membrane</keyword>
<dbReference type="STRING" id="407036.SAMN05216243_1381"/>